<dbReference type="PROSITE" id="PS51925">
    <property type="entry name" value="SWIB_MDM2"/>
    <property type="match status" value="1"/>
</dbReference>
<dbReference type="AlphaFoldDB" id="A0A8B9JC37"/>
<dbReference type="InterPro" id="IPR030090">
    <property type="entry name" value="SMARCD2_SWIB_dom"/>
</dbReference>
<accession>A0A8B9JC37</accession>
<sequence>VRHCSSRGVRLPQLVPVVGWPVASETVEFFRCCKAQSGRIEQLRPHGAIKRRKMADKVLPQRIRDLVPESQAYMDLLAFERKLDQTIARKRMEIQEAIKKPITPGKQKRKFSSFFKSLVIELDKELYGPDNHLVEWHRMPTTQETDGFQVKRPGDISVKCTLLLMLDHQPPQYKLDPRLARLLGVHTQTRSSIMQALWLYIKNNKLQDSHEKEYINCNRYFRQIFACHRMRFSEIPMKLAGLLQHPDPIVINHVISVDPNDQKKTACFDIDVEVDDPLKSQMTSFLSSTTNQQEIAALEMKIHETIESINQLKTQRDFMLSFSNSPQDFIQDWLKSQSRDLKLMTDTAGNPEEERRSEFYQAPWVQEAVGRYVFSKVHQRRQELEQVLGIRLT</sequence>
<dbReference type="InterPro" id="IPR036885">
    <property type="entry name" value="SWIB_MDM2_dom_sf"/>
</dbReference>
<dbReference type="InterPro" id="IPR019835">
    <property type="entry name" value="SWIB_domain"/>
</dbReference>
<dbReference type="InterPro" id="IPR003121">
    <property type="entry name" value="SWIB_MDM2_domain"/>
</dbReference>
<proteinExistence type="inferred from homology"/>
<evidence type="ECO:0000256" key="2">
    <source>
        <dbReference type="ARBA" id="ARBA00022553"/>
    </source>
</evidence>
<dbReference type="CDD" id="cd17675">
    <property type="entry name" value="SWIB_BAF60B"/>
    <property type="match status" value="1"/>
</dbReference>
<dbReference type="Ensembl" id="ENSAMXT00005019650.1">
    <property type="protein sequence ID" value="ENSAMXP00005017780.1"/>
    <property type="gene ID" value="ENSAMXG00005008431.1"/>
</dbReference>
<comment type="similarity">
    <text evidence="1">Belongs to the SMARCD family.</text>
</comment>
<dbReference type="GO" id="GO:0005654">
    <property type="term" value="C:nucleoplasm"/>
    <property type="evidence" value="ECO:0007669"/>
    <property type="project" value="UniProtKB-ARBA"/>
</dbReference>
<evidence type="ECO:0000256" key="1">
    <source>
        <dbReference type="ARBA" id="ARBA00010619"/>
    </source>
</evidence>
<evidence type="ECO:0000259" key="3">
    <source>
        <dbReference type="PROSITE" id="PS51925"/>
    </source>
</evidence>
<organism evidence="4 5">
    <name type="scientific">Astyanax mexicanus</name>
    <name type="common">Blind cave fish</name>
    <name type="synonym">Astyanax fasciatus mexicanus</name>
    <dbReference type="NCBI Taxonomy" id="7994"/>
    <lineage>
        <taxon>Eukaryota</taxon>
        <taxon>Metazoa</taxon>
        <taxon>Chordata</taxon>
        <taxon>Craniata</taxon>
        <taxon>Vertebrata</taxon>
        <taxon>Euteleostomi</taxon>
        <taxon>Actinopterygii</taxon>
        <taxon>Neopterygii</taxon>
        <taxon>Teleostei</taxon>
        <taxon>Ostariophysi</taxon>
        <taxon>Characiformes</taxon>
        <taxon>Characoidei</taxon>
        <taxon>Acestrorhamphidae</taxon>
        <taxon>Acestrorhamphinae</taxon>
        <taxon>Astyanax</taxon>
    </lineage>
</organism>
<dbReference type="Proteomes" id="UP000694621">
    <property type="component" value="Unplaced"/>
</dbReference>
<dbReference type="FunFam" id="1.10.245.10:FF:000001">
    <property type="entry name" value="SWI/SNF-related matrix-associated regulator of chromatin subfamily D member 3 isoform 1"/>
    <property type="match status" value="1"/>
</dbReference>
<dbReference type="PANTHER" id="PTHR13844">
    <property type="entry name" value="SWI/SNF-RELATED MATRIX-ASSOCIATED ACTIN-DEPENDENT REGULATOR OF CHROMATIN SUBFAMILY D"/>
    <property type="match status" value="1"/>
</dbReference>
<feature type="domain" description="DM2" evidence="3">
    <location>
        <begin position="168"/>
        <end position="245"/>
    </location>
</feature>
<dbReference type="SMART" id="SM00151">
    <property type="entry name" value="SWIB"/>
    <property type="match status" value="1"/>
</dbReference>
<dbReference type="Pfam" id="PF02201">
    <property type="entry name" value="SWIB"/>
    <property type="match status" value="1"/>
</dbReference>
<dbReference type="Gene3D" id="1.10.245.10">
    <property type="entry name" value="SWIB/MDM2 domain"/>
    <property type="match status" value="1"/>
</dbReference>
<keyword evidence="2" id="KW-0597">Phosphoprotein</keyword>
<protein>
    <submittedName>
        <fullName evidence="4">SWI/SNF related, matrix associated, actin dependent regulator of chromatin, subfamily d, member 2</fullName>
    </submittedName>
</protein>
<reference evidence="4" key="1">
    <citation type="submission" date="2025-08" db="UniProtKB">
        <authorList>
            <consortium name="Ensembl"/>
        </authorList>
    </citation>
    <scope>IDENTIFICATION</scope>
</reference>
<evidence type="ECO:0000313" key="5">
    <source>
        <dbReference type="Proteomes" id="UP000694621"/>
    </source>
</evidence>
<name>A0A8B9JC37_ASTMX</name>
<dbReference type="SUPFAM" id="SSF47592">
    <property type="entry name" value="SWIB/MDM2 domain"/>
    <property type="match status" value="1"/>
</dbReference>
<evidence type="ECO:0000313" key="4">
    <source>
        <dbReference type="Ensembl" id="ENSAMXP00005017780.1"/>
    </source>
</evidence>